<name>A0ABD1N970_9FABA</name>
<accession>A0ABD1N970</accession>
<evidence type="ECO:0000256" key="5">
    <source>
        <dbReference type="ARBA" id="ARBA00032806"/>
    </source>
</evidence>
<gene>
    <name evidence="6" type="ORF">Fmac_005938</name>
</gene>
<dbReference type="Gene3D" id="3.40.50.620">
    <property type="entry name" value="HUPs"/>
    <property type="match status" value="1"/>
</dbReference>
<evidence type="ECO:0000313" key="6">
    <source>
        <dbReference type="EMBL" id="KAL2344653.1"/>
    </source>
</evidence>
<evidence type="ECO:0000256" key="3">
    <source>
        <dbReference type="ARBA" id="ARBA00022840"/>
    </source>
</evidence>
<dbReference type="PANTHER" id="PTHR21299:SF1">
    <property type="entry name" value="PANTOATE--BETA-ALANINE LIGASE"/>
    <property type="match status" value="1"/>
</dbReference>
<dbReference type="InterPro" id="IPR003721">
    <property type="entry name" value="Pantoate_ligase"/>
</dbReference>
<evidence type="ECO:0000256" key="1">
    <source>
        <dbReference type="ARBA" id="ARBA00015647"/>
    </source>
</evidence>
<dbReference type="AlphaFoldDB" id="A0ABD1N970"/>
<reference evidence="6 7" key="1">
    <citation type="submission" date="2024-08" db="EMBL/GenBank/DDBJ databases">
        <title>Insights into the chromosomal genome structure of Flemingia macrophylla.</title>
        <authorList>
            <person name="Ding Y."/>
            <person name="Zhao Y."/>
            <person name="Bi W."/>
            <person name="Wu M."/>
            <person name="Zhao G."/>
            <person name="Gong Y."/>
            <person name="Li W."/>
            <person name="Zhang P."/>
        </authorList>
    </citation>
    <scope>NUCLEOTIDE SEQUENCE [LARGE SCALE GENOMIC DNA]</scope>
    <source>
        <strain evidence="6">DYQJB</strain>
        <tissue evidence="6">Leaf</tissue>
    </source>
</reference>
<evidence type="ECO:0000256" key="2">
    <source>
        <dbReference type="ARBA" id="ARBA00022741"/>
    </source>
</evidence>
<dbReference type="EMBL" id="JBGMDY010000002">
    <property type="protein sequence ID" value="KAL2344653.1"/>
    <property type="molecule type" value="Genomic_DNA"/>
</dbReference>
<comment type="caution">
    <text evidence="6">The sequence shown here is derived from an EMBL/GenBank/DDBJ whole genome shotgun (WGS) entry which is preliminary data.</text>
</comment>
<keyword evidence="7" id="KW-1185">Reference proteome</keyword>
<protein>
    <recommendedName>
        <fullName evidence="1">Pantoate--beta-alanine ligase</fullName>
    </recommendedName>
    <alternativeName>
        <fullName evidence="5">Pantoate-activating enzyme</fullName>
    </alternativeName>
    <alternativeName>
        <fullName evidence="4">Pantothenate synthetase</fullName>
    </alternativeName>
</protein>
<sequence length="119" mass="13036">MAPTSEVISEKEEMRKWSRSRWAQGKRIGLVPTMGFLHAGHLSLVAQARAHSDVVVVSIFINPVQFEPTEDLSTYPSDFDGDLHKLTATSANSRRSPAASTSFFIRLTCTIMVAGTRAG</sequence>
<dbReference type="InterPro" id="IPR014729">
    <property type="entry name" value="Rossmann-like_a/b/a_fold"/>
</dbReference>
<dbReference type="PANTHER" id="PTHR21299">
    <property type="entry name" value="CYTIDYLATE KINASE/PANTOATE-BETA-ALANINE LIGASE"/>
    <property type="match status" value="1"/>
</dbReference>
<dbReference type="Pfam" id="PF02569">
    <property type="entry name" value="Pantoate_ligase"/>
    <property type="match status" value="1"/>
</dbReference>
<evidence type="ECO:0000313" key="7">
    <source>
        <dbReference type="Proteomes" id="UP001603857"/>
    </source>
</evidence>
<organism evidence="6 7">
    <name type="scientific">Flemingia macrophylla</name>
    <dbReference type="NCBI Taxonomy" id="520843"/>
    <lineage>
        <taxon>Eukaryota</taxon>
        <taxon>Viridiplantae</taxon>
        <taxon>Streptophyta</taxon>
        <taxon>Embryophyta</taxon>
        <taxon>Tracheophyta</taxon>
        <taxon>Spermatophyta</taxon>
        <taxon>Magnoliopsida</taxon>
        <taxon>eudicotyledons</taxon>
        <taxon>Gunneridae</taxon>
        <taxon>Pentapetalae</taxon>
        <taxon>rosids</taxon>
        <taxon>fabids</taxon>
        <taxon>Fabales</taxon>
        <taxon>Fabaceae</taxon>
        <taxon>Papilionoideae</taxon>
        <taxon>50 kb inversion clade</taxon>
        <taxon>NPAAA clade</taxon>
        <taxon>indigoferoid/millettioid clade</taxon>
        <taxon>Phaseoleae</taxon>
        <taxon>Flemingia</taxon>
    </lineage>
</organism>
<dbReference type="Proteomes" id="UP001603857">
    <property type="component" value="Unassembled WGS sequence"/>
</dbReference>
<proteinExistence type="predicted"/>
<keyword evidence="3" id="KW-0067">ATP-binding</keyword>
<dbReference type="GO" id="GO:0005524">
    <property type="term" value="F:ATP binding"/>
    <property type="evidence" value="ECO:0007669"/>
    <property type="project" value="UniProtKB-KW"/>
</dbReference>
<dbReference type="SUPFAM" id="SSF52374">
    <property type="entry name" value="Nucleotidylyl transferase"/>
    <property type="match status" value="1"/>
</dbReference>
<keyword evidence="2" id="KW-0547">Nucleotide-binding</keyword>
<evidence type="ECO:0000256" key="4">
    <source>
        <dbReference type="ARBA" id="ARBA00029902"/>
    </source>
</evidence>